<reference evidence="1 2" key="1">
    <citation type="submission" date="2013-02" db="EMBL/GenBank/DDBJ databases">
        <title>The Genome Sequence of Acinetobacter beijerinckii CIP 110307.</title>
        <authorList>
            <consortium name="The Broad Institute Genome Sequencing Platform"/>
            <consortium name="The Broad Institute Genome Sequencing Center for Infectious Disease"/>
            <person name="Cerqueira G."/>
            <person name="Feldgarden M."/>
            <person name="Courvalin P."/>
            <person name="Perichon B."/>
            <person name="Grillot-Courvalin C."/>
            <person name="Clermont D."/>
            <person name="Rocha E."/>
            <person name="Yoon E.-J."/>
            <person name="Nemec A."/>
            <person name="Walker B."/>
            <person name="Young S.K."/>
            <person name="Zeng Q."/>
            <person name="Gargeya S."/>
            <person name="Fitzgerald M."/>
            <person name="Haas B."/>
            <person name="Abouelleil A."/>
            <person name="Alvarado L."/>
            <person name="Arachchi H.M."/>
            <person name="Berlin A.M."/>
            <person name="Chapman S.B."/>
            <person name="Dewar J."/>
            <person name="Goldberg J."/>
            <person name="Griggs A."/>
            <person name="Gujja S."/>
            <person name="Hansen M."/>
            <person name="Howarth C."/>
            <person name="Imamovic A."/>
            <person name="Larimer J."/>
            <person name="McCowan C."/>
            <person name="Murphy C."/>
            <person name="Neiman D."/>
            <person name="Pearson M."/>
            <person name="Priest M."/>
            <person name="Roberts A."/>
            <person name="Saif S."/>
            <person name="Shea T."/>
            <person name="Sisk P."/>
            <person name="Sykes S."/>
            <person name="Wortman J."/>
            <person name="Nusbaum C."/>
            <person name="Birren B."/>
        </authorList>
    </citation>
    <scope>NUCLEOTIDE SEQUENCE [LARGE SCALE GENOMIC DNA]</scope>
    <source>
        <strain evidence="1 2">CIP 110307</strain>
    </source>
</reference>
<name>N9FEA6_9GAMM</name>
<dbReference type="AlphaFoldDB" id="N9FEA6"/>
<dbReference type="HOGENOM" id="CLU_2379708_0_0_6"/>
<proteinExistence type="predicted"/>
<keyword evidence="2" id="KW-1185">Reference proteome</keyword>
<dbReference type="GeneID" id="29857791"/>
<accession>N9FEA6</accession>
<dbReference type="Proteomes" id="UP000017670">
    <property type="component" value="Unassembled WGS sequence"/>
</dbReference>
<evidence type="ECO:0000313" key="2">
    <source>
        <dbReference type="Proteomes" id="UP000017670"/>
    </source>
</evidence>
<gene>
    <name evidence="1" type="ORF">F933_03239</name>
</gene>
<comment type="caution">
    <text evidence="1">The sequence shown here is derived from an EMBL/GenBank/DDBJ whole genome shotgun (WGS) entry which is preliminary data.</text>
</comment>
<dbReference type="RefSeq" id="WP_005062902.1">
    <property type="nucleotide sequence ID" value="NZ_KB849766.1"/>
</dbReference>
<dbReference type="STRING" id="262668.GCA_000931715_02185"/>
<sequence length="95" mass="11151">MENNLIDVRKGLLLLEQHDKNADFDILDVENKVNILNYALSESVSIYWPNLALNWIEKNPYIISNSLENVLLELANKSWVKQAMKQKIRRLLKRS</sequence>
<organism evidence="1 2">
    <name type="scientific">Acinetobacter beijerinckii CIP 110307</name>
    <dbReference type="NCBI Taxonomy" id="1217648"/>
    <lineage>
        <taxon>Bacteria</taxon>
        <taxon>Pseudomonadati</taxon>
        <taxon>Pseudomonadota</taxon>
        <taxon>Gammaproteobacteria</taxon>
        <taxon>Moraxellales</taxon>
        <taxon>Moraxellaceae</taxon>
        <taxon>Acinetobacter</taxon>
    </lineage>
</organism>
<dbReference type="eggNOG" id="ENOG5031RXS">
    <property type="taxonomic scope" value="Bacteria"/>
</dbReference>
<dbReference type="EMBL" id="APQL01000012">
    <property type="protein sequence ID" value="ENW03209.1"/>
    <property type="molecule type" value="Genomic_DNA"/>
</dbReference>
<evidence type="ECO:0000313" key="1">
    <source>
        <dbReference type="EMBL" id="ENW03209.1"/>
    </source>
</evidence>
<protein>
    <submittedName>
        <fullName evidence="1">Uncharacterized protein</fullName>
    </submittedName>
</protein>